<evidence type="ECO:0000313" key="3">
    <source>
        <dbReference type="Proteomes" id="UP000002945"/>
    </source>
</evidence>
<feature type="signal peptide" evidence="1">
    <location>
        <begin position="1"/>
        <end position="20"/>
    </location>
</feature>
<dbReference type="PROSITE" id="PS51257">
    <property type="entry name" value="PROKAR_LIPOPROTEIN"/>
    <property type="match status" value="1"/>
</dbReference>
<evidence type="ECO:0008006" key="4">
    <source>
        <dbReference type="Google" id="ProtNLM"/>
    </source>
</evidence>
<dbReference type="AlphaFoldDB" id="A9DXQ6"/>
<evidence type="ECO:0000313" key="2">
    <source>
        <dbReference type="EMBL" id="EDP96033.1"/>
    </source>
</evidence>
<protein>
    <recommendedName>
        <fullName evidence="4">Type 1 periplasmic binding fold superfamily protein</fullName>
    </recommendedName>
</protein>
<sequence length="186" mass="19336">MKKFKISILTAIAITGLVFTGCSNDDDAPAPVNEEEVITTLTVTLTPTTGGGSVVTLQSRDLDGDGPDAPVITNGTLAANTTYTGTVVFLNETETPAENITTEVEEEDDEHQLFFTTGGGLNVTTDNFNLDGNGNILGTTFNVTTGAASSGSYTVTLRHEPTKPNTGLADAGGETDIEATFQVTVQ</sequence>
<accession>A9DXQ6</accession>
<name>A9DXQ6_9FLAO</name>
<proteinExistence type="predicted"/>
<dbReference type="RefSeq" id="WP_007094103.1">
    <property type="nucleotide sequence ID" value="NZ_CP142125.1"/>
</dbReference>
<dbReference type="OrthoDB" id="713689at2"/>
<dbReference type="HOGENOM" id="CLU_099796_0_0_10"/>
<evidence type="ECO:0000256" key="1">
    <source>
        <dbReference type="SAM" id="SignalP"/>
    </source>
</evidence>
<comment type="caution">
    <text evidence="2">The sequence shown here is derived from an EMBL/GenBank/DDBJ whole genome shotgun (WGS) entry which is preliminary data.</text>
</comment>
<dbReference type="STRING" id="391587.KAOT1_07688"/>
<keyword evidence="3" id="KW-1185">Reference proteome</keyword>
<dbReference type="eggNOG" id="ENOG5030EVG">
    <property type="taxonomic scope" value="Bacteria"/>
</dbReference>
<feature type="chain" id="PRO_5002734891" description="Type 1 periplasmic binding fold superfamily protein" evidence="1">
    <location>
        <begin position="21"/>
        <end position="186"/>
    </location>
</feature>
<dbReference type="Proteomes" id="UP000002945">
    <property type="component" value="Unassembled WGS sequence"/>
</dbReference>
<gene>
    <name evidence="2" type="ORF">KAOT1_07688</name>
</gene>
<organism evidence="2 3">
    <name type="scientific">Kordia algicida OT-1</name>
    <dbReference type="NCBI Taxonomy" id="391587"/>
    <lineage>
        <taxon>Bacteria</taxon>
        <taxon>Pseudomonadati</taxon>
        <taxon>Bacteroidota</taxon>
        <taxon>Flavobacteriia</taxon>
        <taxon>Flavobacteriales</taxon>
        <taxon>Flavobacteriaceae</taxon>
        <taxon>Kordia</taxon>
    </lineage>
</organism>
<dbReference type="EMBL" id="ABIB01000005">
    <property type="protein sequence ID" value="EDP96033.1"/>
    <property type="molecule type" value="Genomic_DNA"/>
</dbReference>
<reference evidence="2 3" key="1">
    <citation type="journal article" date="2011" name="J. Bacteriol.">
        <title>Genome sequence of the algicidal bacterium Kordia algicida OT-1.</title>
        <authorList>
            <person name="Lee H.S."/>
            <person name="Kang S.G."/>
            <person name="Kwon K.K."/>
            <person name="Lee J.H."/>
            <person name="Kim S.J."/>
        </authorList>
    </citation>
    <scope>NUCLEOTIDE SEQUENCE [LARGE SCALE GENOMIC DNA]</scope>
    <source>
        <strain evidence="2 3">OT-1</strain>
    </source>
</reference>
<keyword evidence="1" id="KW-0732">Signal</keyword>